<dbReference type="Pfam" id="PF03415">
    <property type="entry name" value="Peptidase_C11"/>
    <property type="match status" value="1"/>
</dbReference>
<dbReference type="EMBL" id="QSFT01000033">
    <property type="protein sequence ID" value="RHA73613.1"/>
    <property type="molecule type" value="Genomic_DNA"/>
</dbReference>
<dbReference type="PANTHER" id="PTHR37835">
    <property type="entry name" value="ALPHA-CLOSTRIPAIN"/>
    <property type="match status" value="1"/>
</dbReference>
<evidence type="ECO:0000313" key="2">
    <source>
        <dbReference type="Proteomes" id="UP000283855"/>
    </source>
</evidence>
<protein>
    <recommendedName>
        <fullName evidence="3">Clostripain</fullName>
    </recommendedName>
</protein>
<organism evidence="1 2">
    <name type="scientific">Phocaeicola coprophilus</name>
    <dbReference type="NCBI Taxonomy" id="387090"/>
    <lineage>
        <taxon>Bacteria</taxon>
        <taxon>Pseudomonadati</taxon>
        <taxon>Bacteroidota</taxon>
        <taxon>Bacteroidia</taxon>
        <taxon>Bacteroidales</taxon>
        <taxon>Bacteroidaceae</taxon>
        <taxon>Phocaeicola</taxon>
    </lineage>
</organism>
<evidence type="ECO:0008006" key="3">
    <source>
        <dbReference type="Google" id="ProtNLM"/>
    </source>
</evidence>
<dbReference type="Gene3D" id="3.40.50.11970">
    <property type="match status" value="1"/>
</dbReference>
<gene>
    <name evidence="1" type="ORF">DW921_12485</name>
</gene>
<sequence length="410" mass="45352">MKKILICLCSVLLLAACSNEIPSEDPLPRKGRTILAYLVSNNQAGGDLDSYLKKNVLWMYESMSSLKDSCSLLLYYRPKAGDPYVTAPSILEFVSDGHGNINSMPALQGAELTEANVFQSAIVRKSYTDPEHNAVDPVIIAQVFKDMQKAVPSETYGLIFGSHATGWMEANQTVGRAFGDDNAYSINVPELAAVLQEGFGNGILDFVLFDACMMGTAEVAYELRDVTHYCIASVMETPAGGFPYQRLFAYLTEDDIRFQELCAAFTGYYSSMTGGWGTCAVVDCTQMNDLATAVRNELLAFADSIPTLSFDDVQQYGAGSYHDFSYDVGDFFRVLNGGTIPTDFQEVLNRAVVAKDCVNGGFKEVRPDSDRFCGIGMYIPYYTSHDRWDAYYESSITWYDAVGWEAFRNN</sequence>
<dbReference type="RefSeq" id="WP_008141043.1">
    <property type="nucleotide sequence ID" value="NZ_CABJGD010000033.1"/>
</dbReference>
<dbReference type="PROSITE" id="PS51257">
    <property type="entry name" value="PROKAR_LIPOPROTEIN"/>
    <property type="match status" value="1"/>
</dbReference>
<dbReference type="Proteomes" id="UP000283855">
    <property type="component" value="Unassembled WGS sequence"/>
</dbReference>
<comment type="caution">
    <text evidence="1">The sequence shown here is derived from an EMBL/GenBank/DDBJ whole genome shotgun (WGS) entry which is preliminary data.</text>
</comment>
<proteinExistence type="predicted"/>
<dbReference type="AlphaFoldDB" id="A0A413SWM6"/>
<evidence type="ECO:0000313" key="1">
    <source>
        <dbReference type="EMBL" id="RHA73613.1"/>
    </source>
</evidence>
<dbReference type="InterPro" id="IPR005077">
    <property type="entry name" value="Peptidase_C11"/>
</dbReference>
<dbReference type="PANTHER" id="PTHR37835:SF1">
    <property type="entry name" value="ALPHA-CLOSTRIPAIN"/>
    <property type="match status" value="1"/>
</dbReference>
<dbReference type="GeneID" id="78405088"/>
<reference evidence="1 2" key="1">
    <citation type="submission" date="2018-08" db="EMBL/GenBank/DDBJ databases">
        <title>A genome reference for cultivated species of the human gut microbiota.</title>
        <authorList>
            <person name="Zou Y."/>
            <person name="Xue W."/>
            <person name="Luo G."/>
        </authorList>
    </citation>
    <scope>NUCLEOTIDE SEQUENCE [LARGE SCALE GENOMIC DNA]</scope>
    <source>
        <strain evidence="1 2">AM42-38</strain>
    </source>
</reference>
<name>A0A413SWM6_9BACT</name>
<accession>A0A413SWM6</accession>